<dbReference type="Proteomes" id="UP000319852">
    <property type="component" value="Chromosome"/>
</dbReference>
<keyword evidence="4" id="KW-1185">Reference proteome</keyword>
<dbReference type="InterPro" id="IPR050508">
    <property type="entry name" value="Methyltransf_Superfamily"/>
</dbReference>
<organism evidence="3 4">
    <name type="scientific">Adhaeretor mobilis</name>
    <dbReference type="NCBI Taxonomy" id="1930276"/>
    <lineage>
        <taxon>Bacteria</taxon>
        <taxon>Pseudomonadati</taxon>
        <taxon>Planctomycetota</taxon>
        <taxon>Planctomycetia</taxon>
        <taxon>Pirellulales</taxon>
        <taxon>Lacipirellulaceae</taxon>
        <taxon>Adhaeretor</taxon>
    </lineage>
</organism>
<sequence length="282" mass="32202">MNPPDRPQERPQERPRQPPAWKLPPGVSRGLWDYVHSESIATDYDDYFAHNTLFDFDSQMLAEAFDEPGLVVDLGCGTGRALTPLVEAGHRGLAVDLSLPMLKEVQQKATDSNLPIECLQANLVELDTLADASVDYAMCMFSTLGMIRGRESRRKFLAHTHRILKPGGHFVLHVHNYWYNLRDPGGPWWLLKNLVTAPFQKEVELGDKWFPYRGLPSMFLHVFRWTELAADLRAAGFTIEKRVPLDATRRHALPWPWLFGPLRANGWIVVCRQSKLKRNSHG</sequence>
<dbReference type="InterPro" id="IPR029063">
    <property type="entry name" value="SAM-dependent_MTases_sf"/>
</dbReference>
<dbReference type="SUPFAM" id="SSF53335">
    <property type="entry name" value="S-adenosyl-L-methionine-dependent methyltransferases"/>
    <property type="match status" value="1"/>
</dbReference>
<dbReference type="EMBL" id="CP036263">
    <property type="protein sequence ID" value="QDS97492.1"/>
    <property type="molecule type" value="Genomic_DNA"/>
</dbReference>
<name>A0A517MRI1_9BACT</name>
<feature type="domain" description="Methyltransferase" evidence="2">
    <location>
        <begin position="71"/>
        <end position="168"/>
    </location>
</feature>
<dbReference type="PANTHER" id="PTHR42912:SF80">
    <property type="entry name" value="METHYLTRANSFERASE DOMAIN-CONTAINING PROTEIN"/>
    <property type="match status" value="1"/>
</dbReference>
<accession>A0A517MRI1</accession>
<protein>
    <submittedName>
        <fullName evidence="3">Cypemycin methyltransferase</fullName>
        <ecNumber evidence="3">2.1.1.-</ecNumber>
    </submittedName>
</protein>
<dbReference type="OrthoDB" id="9804312at2"/>
<dbReference type="KEGG" id="amob:HG15A2_07530"/>
<feature type="region of interest" description="Disordered" evidence="1">
    <location>
        <begin position="1"/>
        <end position="22"/>
    </location>
</feature>
<gene>
    <name evidence="3" type="primary">cypM</name>
    <name evidence="3" type="ORF">HG15A2_07530</name>
</gene>
<keyword evidence="3" id="KW-0808">Transferase</keyword>
<evidence type="ECO:0000313" key="3">
    <source>
        <dbReference type="EMBL" id="QDS97492.1"/>
    </source>
</evidence>
<keyword evidence="3" id="KW-0489">Methyltransferase</keyword>
<feature type="compositionally biased region" description="Basic and acidic residues" evidence="1">
    <location>
        <begin position="1"/>
        <end position="16"/>
    </location>
</feature>
<evidence type="ECO:0000256" key="1">
    <source>
        <dbReference type="SAM" id="MobiDB-lite"/>
    </source>
</evidence>
<dbReference type="CDD" id="cd02440">
    <property type="entry name" value="AdoMet_MTases"/>
    <property type="match status" value="1"/>
</dbReference>
<dbReference type="EC" id="2.1.1.-" evidence="3"/>
<dbReference type="AlphaFoldDB" id="A0A517MRI1"/>
<dbReference type="Gene3D" id="3.40.50.150">
    <property type="entry name" value="Vaccinia Virus protein VP39"/>
    <property type="match status" value="1"/>
</dbReference>
<dbReference type="GO" id="GO:0008168">
    <property type="term" value="F:methyltransferase activity"/>
    <property type="evidence" value="ECO:0007669"/>
    <property type="project" value="UniProtKB-KW"/>
</dbReference>
<reference evidence="3 4" key="1">
    <citation type="submission" date="2019-02" db="EMBL/GenBank/DDBJ databases">
        <title>Deep-cultivation of Planctomycetes and their phenomic and genomic characterization uncovers novel biology.</title>
        <authorList>
            <person name="Wiegand S."/>
            <person name="Jogler M."/>
            <person name="Boedeker C."/>
            <person name="Pinto D."/>
            <person name="Vollmers J."/>
            <person name="Rivas-Marin E."/>
            <person name="Kohn T."/>
            <person name="Peeters S.H."/>
            <person name="Heuer A."/>
            <person name="Rast P."/>
            <person name="Oberbeckmann S."/>
            <person name="Bunk B."/>
            <person name="Jeske O."/>
            <person name="Meyerdierks A."/>
            <person name="Storesund J.E."/>
            <person name="Kallscheuer N."/>
            <person name="Luecker S."/>
            <person name="Lage O.M."/>
            <person name="Pohl T."/>
            <person name="Merkel B.J."/>
            <person name="Hornburger P."/>
            <person name="Mueller R.-W."/>
            <person name="Bruemmer F."/>
            <person name="Labrenz M."/>
            <person name="Spormann A.M."/>
            <person name="Op den Camp H."/>
            <person name="Overmann J."/>
            <person name="Amann R."/>
            <person name="Jetten M.S.M."/>
            <person name="Mascher T."/>
            <person name="Medema M.H."/>
            <person name="Devos D.P."/>
            <person name="Kaster A.-K."/>
            <person name="Ovreas L."/>
            <person name="Rohde M."/>
            <person name="Galperin M.Y."/>
            <person name="Jogler C."/>
        </authorList>
    </citation>
    <scope>NUCLEOTIDE SEQUENCE [LARGE SCALE GENOMIC DNA]</scope>
    <source>
        <strain evidence="3 4">HG15A2</strain>
    </source>
</reference>
<proteinExistence type="predicted"/>
<dbReference type="InterPro" id="IPR041698">
    <property type="entry name" value="Methyltransf_25"/>
</dbReference>
<evidence type="ECO:0000313" key="4">
    <source>
        <dbReference type="Proteomes" id="UP000319852"/>
    </source>
</evidence>
<dbReference type="RefSeq" id="WP_145057916.1">
    <property type="nucleotide sequence ID" value="NZ_CP036263.1"/>
</dbReference>
<evidence type="ECO:0000259" key="2">
    <source>
        <dbReference type="Pfam" id="PF13649"/>
    </source>
</evidence>
<dbReference type="PANTHER" id="PTHR42912">
    <property type="entry name" value="METHYLTRANSFERASE"/>
    <property type="match status" value="1"/>
</dbReference>
<dbReference type="GO" id="GO:0032259">
    <property type="term" value="P:methylation"/>
    <property type="evidence" value="ECO:0007669"/>
    <property type="project" value="UniProtKB-KW"/>
</dbReference>
<dbReference type="Pfam" id="PF13649">
    <property type="entry name" value="Methyltransf_25"/>
    <property type="match status" value="1"/>
</dbReference>